<keyword evidence="1" id="KW-0812">Transmembrane</keyword>
<proteinExistence type="predicted"/>
<dbReference type="EMBL" id="NBIV01000216">
    <property type="protein sequence ID" value="PXF41450.1"/>
    <property type="molecule type" value="Genomic_DNA"/>
</dbReference>
<organism evidence="2 3">
    <name type="scientific">Gracilariopsis chorda</name>
    <dbReference type="NCBI Taxonomy" id="448386"/>
    <lineage>
        <taxon>Eukaryota</taxon>
        <taxon>Rhodophyta</taxon>
        <taxon>Florideophyceae</taxon>
        <taxon>Rhodymeniophycidae</taxon>
        <taxon>Gracilariales</taxon>
        <taxon>Gracilariaceae</taxon>
        <taxon>Gracilariopsis</taxon>
    </lineage>
</organism>
<accession>A0A2V3IJZ7</accession>
<keyword evidence="3" id="KW-1185">Reference proteome</keyword>
<reference evidence="2 3" key="1">
    <citation type="journal article" date="2018" name="Mol. Biol. Evol.">
        <title>Analysis of the draft genome of the red seaweed Gracilariopsis chorda provides insights into genome size evolution in Rhodophyta.</title>
        <authorList>
            <person name="Lee J."/>
            <person name="Yang E.C."/>
            <person name="Graf L."/>
            <person name="Yang J.H."/>
            <person name="Qiu H."/>
            <person name="Zel Zion U."/>
            <person name="Chan C.X."/>
            <person name="Stephens T.G."/>
            <person name="Weber A.P.M."/>
            <person name="Boo G.H."/>
            <person name="Boo S.M."/>
            <person name="Kim K.M."/>
            <person name="Shin Y."/>
            <person name="Jung M."/>
            <person name="Lee S.J."/>
            <person name="Yim H.S."/>
            <person name="Lee J.H."/>
            <person name="Bhattacharya D."/>
            <person name="Yoon H.S."/>
        </authorList>
    </citation>
    <scope>NUCLEOTIDE SEQUENCE [LARGE SCALE GENOMIC DNA]</scope>
    <source>
        <strain evidence="2 3">SKKU-2015</strain>
        <tissue evidence="2">Whole body</tissue>
    </source>
</reference>
<protein>
    <submittedName>
        <fullName evidence="2">Uncharacterized protein</fullName>
    </submittedName>
</protein>
<sequence length="213" mass="24419">MDCDELKAIDKSAESIHMHVVQFLDSVSEEYIDFPKEKVKEKLARETIEQFRNACTDASSAIKKWTNTKEAKIVQKAIEAVKKDNEADIELYEKTLKKFYERKEQYDKCSPLTRSLLSPRARSVEKLWEEEPMATYPEMNCMVLSLILFGLLLTGWLLVHFGISFDKRKEGRYAQQAKTGGRGDGCASLFGWCNFSAEIPIPVSADQLYKTEL</sequence>
<dbReference type="Proteomes" id="UP000247409">
    <property type="component" value="Unassembled WGS sequence"/>
</dbReference>
<name>A0A2V3IJZ7_9FLOR</name>
<evidence type="ECO:0000256" key="1">
    <source>
        <dbReference type="SAM" id="Phobius"/>
    </source>
</evidence>
<gene>
    <name evidence="2" type="ORF">BWQ96_08831</name>
</gene>
<evidence type="ECO:0000313" key="2">
    <source>
        <dbReference type="EMBL" id="PXF41450.1"/>
    </source>
</evidence>
<dbReference type="AlphaFoldDB" id="A0A2V3IJZ7"/>
<keyword evidence="1" id="KW-1133">Transmembrane helix</keyword>
<dbReference type="OrthoDB" id="10439965at2759"/>
<feature type="transmembrane region" description="Helical" evidence="1">
    <location>
        <begin position="142"/>
        <end position="163"/>
    </location>
</feature>
<keyword evidence="1" id="KW-0472">Membrane</keyword>
<evidence type="ECO:0000313" key="3">
    <source>
        <dbReference type="Proteomes" id="UP000247409"/>
    </source>
</evidence>
<comment type="caution">
    <text evidence="2">The sequence shown here is derived from an EMBL/GenBank/DDBJ whole genome shotgun (WGS) entry which is preliminary data.</text>
</comment>